<evidence type="ECO:0000313" key="1">
    <source>
        <dbReference type="EMBL" id="RMU02955.1"/>
    </source>
</evidence>
<gene>
    <name evidence="1" type="ORF">ALP36_03397</name>
</gene>
<sequence>MRTSVRGILHAHQSALSLAHRLLDLTVIVLIGHWQSGLTAIDSTEAWFHIILAVLVFHWVSEYHQLYGSWRGERILRELTKVFSYWATTFVTLQSLNYLLINRMQLPDNGQLRWFLRCCAAIGC</sequence>
<organism evidence="1 2">
    <name type="scientific">Pseudomonas syringae pv. coriandricola</name>
    <dbReference type="NCBI Taxonomy" id="264453"/>
    <lineage>
        <taxon>Bacteria</taxon>
        <taxon>Pseudomonadati</taxon>
        <taxon>Pseudomonadota</taxon>
        <taxon>Gammaproteobacteria</taxon>
        <taxon>Pseudomonadales</taxon>
        <taxon>Pseudomonadaceae</taxon>
        <taxon>Pseudomonas</taxon>
    </lineage>
</organism>
<protein>
    <submittedName>
        <fullName evidence="1">Capsular polysaccharide biosynthesis protein</fullName>
    </submittedName>
</protein>
<proteinExistence type="predicted"/>
<accession>A0A3M4U7N7</accession>
<name>A0A3M4U7N7_9PSED</name>
<reference evidence="1 2" key="1">
    <citation type="submission" date="2018-08" db="EMBL/GenBank/DDBJ databases">
        <title>Recombination of ecologically and evolutionarily significant loci maintains genetic cohesion in the Pseudomonas syringae species complex.</title>
        <authorList>
            <person name="Dillon M."/>
            <person name="Thakur S."/>
            <person name="Almeida R.N.D."/>
            <person name="Weir B.S."/>
            <person name="Guttman D.S."/>
        </authorList>
    </citation>
    <scope>NUCLEOTIDE SEQUENCE [LARGE SCALE GENOMIC DNA]</scope>
    <source>
        <strain evidence="1 2">ICMP 9829</strain>
    </source>
</reference>
<dbReference type="AlphaFoldDB" id="A0A3M4U7N7"/>
<dbReference type="Proteomes" id="UP000274212">
    <property type="component" value="Unassembled WGS sequence"/>
</dbReference>
<dbReference type="EMBL" id="RBTT01000377">
    <property type="protein sequence ID" value="RMU02955.1"/>
    <property type="molecule type" value="Genomic_DNA"/>
</dbReference>
<evidence type="ECO:0000313" key="2">
    <source>
        <dbReference type="Proteomes" id="UP000274212"/>
    </source>
</evidence>
<comment type="caution">
    <text evidence="1">The sequence shown here is derived from an EMBL/GenBank/DDBJ whole genome shotgun (WGS) entry which is preliminary data.</text>
</comment>